<keyword evidence="3" id="KW-0201">Cytochrome c-type biogenesis</keyword>
<dbReference type="Proteomes" id="UP000199531">
    <property type="component" value="Unassembled WGS sequence"/>
</dbReference>
<feature type="domain" description="ResB-like" evidence="7">
    <location>
        <begin position="28"/>
        <end position="708"/>
    </location>
</feature>
<dbReference type="Pfam" id="PF05140">
    <property type="entry name" value="ResB"/>
    <property type="match status" value="1"/>
</dbReference>
<feature type="transmembrane region" description="Helical" evidence="6">
    <location>
        <begin position="80"/>
        <end position="99"/>
    </location>
</feature>
<evidence type="ECO:0000256" key="1">
    <source>
        <dbReference type="ARBA" id="ARBA00004141"/>
    </source>
</evidence>
<evidence type="ECO:0000256" key="3">
    <source>
        <dbReference type="ARBA" id="ARBA00022748"/>
    </source>
</evidence>
<dbReference type="GO" id="GO:0017004">
    <property type="term" value="P:cytochrome complex assembly"/>
    <property type="evidence" value="ECO:0007669"/>
    <property type="project" value="UniProtKB-KW"/>
</dbReference>
<name>A0A1H8DGE0_9BURK</name>
<sequence>MTTFSTQGLQVRSGGRWWRSAVELVSSMRFAIALLTIICVASVIGTVVKQHEPFNNYINQFGPFWARVFEALSLYSVYSAWWFLLILAFLVVSTSLCIARNLPKIVQDLRNYKENIREQALNAFGQKATAQFGEQPEQAAQRIGRTLASGGWKVKLQQRQTAQGAGWMVAAKAGGMNKIGYLAAHSAIVLICIGGLFDGDLMVRAQTWFNGKSAYTGGGMIADIKPEHRLSASNPSFRGNLFVPEGTAADNAILNQKDGVLIQELPFILELKKFIVEYYPTGMPRVFASEVVIIDKETGKREDARIEVNKPASFKGIEIYQSSFEDGGSEITLQAIGMGNPTAPFEVKGAVGTSQTMVGGSDKRTLEITNLRTINVENFGDDGKGDRGVDVRKVDLQQTLKQNLGSAQNKKEHQLRNVGPSVTYKLRDSSGQAREFNNYMLPINSGEGVPEFMFGVRANTAEPFRYLRIPADEKGELNEFLRLREALMDPALRAEAVKRYVAANAGTESPEMTEQLSASAERVLSLFAGDPALLPQARLDPNSEAARSFGLQAIAAFIEKTIPPDQQTRFGDVLLRILNGTLIELLQVERARAGLPELDLNKEQNRAFMAQAVVALSDAPLYPEPLLFHMKEFKQVQASVFQVTRSPGKWVVYLGCLFLILGVFAMLYIRERRVWVWITPTGEQGQASSATMALSSNRRNIDSDKEFAVLKDKLLGVR</sequence>
<keyword evidence="9" id="KW-1185">Reference proteome</keyword>
<dbReference type="STRING" id="1121117.SAMN02745977_00312"/>
<dbReference type="InterPro" id="IPR023494">
    <property type="entry name" value="Cyt_c_bgen_Ccs1/CcsB/ResB"/>
</dbReference>
<keyword evidence="4 6" id="KW-1133">Transmembrane helix</keyword>
<protein>
    <submittedName>
        <fullName evidence="8">Cytochrome c biogenesis protein</fullName>
    </submittedName>
</protein>
<gene>
    <name evidence="8" type="ORF">SAMN02745977_00312</name>
</gene>
<dbReference type="OrthoDB" id="9770923at2"/>
<evidence type="ECO:0000259" key="7">
    <source>
        <dbReference type="Pfam" id="PF05140"/>
    </source>
</evidence>
<feature type="transmembrane region" description="Helical" evidence="6">
    <location>
        <begin position="179"/>
        <end position="197"/>
    </location>
</feature>
<organism evidence="8 9">
    <name type="scientific">Brachymonas denitrificans DSM 15123</name>
    <dbReference type="NCBI Taxonomy" id="1121117"/>
    <lineage>
        <taxon>Bacteria</taxon>
        <taxon>Pseudomonadati</taxon>
        <taxon>Pseudomonadota</taxon>
        <taxon>Betaproteobacteria</taxon>
        <taxon>Burkholderiales</taxon>
        <taxon>Comamonadaceae</taxon>
        <taxon>Brachymonas</taxon>
    </lineage>
</organism>
<evidence type="ECO:0000313" key="9">
    <source>
        <dbReference type="Proteomes" id="UP000199531"/>
    </source>
</evidence>
<accession>A0A1H8DGE0</accession>
<dbReference type="PANTHER" id="PTHR31566:SF0">
    <property type="entry name" value="CYTOCHROME C BIOGENESIS PROTEIN CCS1, CHLOROPLASTIC"/>
    <property type="match status" value="1"/>
</dbReference>
<dbReference type="EMBL" id="FOCW01000001">
    <property type="protein sequence ID" value="SEN06246.1"/>
    <property type="molecule type" value="Genomic_DNA"/>
</dbReference>
<dbReference type="RefSeq" id="WP_091813061.1">
    <property type="nucleotide sequence ID" value="NZ_FOCW01000001.1"/>
</dbReference>
<keyword evidence="2 6" id="KW-0812">Transmembrane</keyword>
<evidence type="ECO:0000256" key="2">
    <source>
        <dbReference type="ARBA" id="ARBA00022692"/>
    </source>
</evidence>
<comment type="subcellular location">
    <subcellularLocation>
        <location evidence="1">Membrane</location>
        <topology evidence="1">Multi-pass membrane protein</topology>
    </subcellularLocation>
</comment>
<proteinExistence type="predicted"/>
<keyword evidence="5 6" id="KW-0472">Membrane</keyword>
<feature type="transmembrane region" description="Helical" evidence="6">
    <location>
        <begin position="650"/>
        <end position="669"/>
    </location>
</feature>
<evidence type="ECO:0000256" key="5">
    <source>
        <dbReference type="ARBA" id="ARBA00023136"/>
    </source>
</evidence>
<dbReference type="GO" id="GO:0016020">
    <property type="term" value="C:membrane"/>
    <property type="evidence" value="ECO:0007669"/>
    <property type="project" value="UniProtKB-SubCell"/>
</dbReference>
<dbReference type="AlphaFoldDB" id="A0A1H8DGE0"/>
<dbReference type="PANTHER" id="PTHR31566">
    <property type="entry name" value="CYTOCHROME C BIOGENESIS PROTEIN CCS1, CHLOROPLASTIC"/>
    <property type="match status" value="1"/>
</dbReference>
<feature type="transmembrane region" description="Helical" evidence="6">
    <location>
        <begin position="21"/>
        <end position="44"/>
    </location>
</feature>
<dbReference type="InterPro" id="IPR007816">
    <property type="entry name" value="ResB-like_domain"/>
</dbReference>
<evidence type="ECO:0000256" key="4">
    <source>
        <dbReference type="ARBA" id="ARBA00022989"/>
    </source>
</evidence>
<reference evidence="8 9" key="1">
    <citation type="submission" date="2016-10" db="EMBL/GenBank/DDBJ databases">
        <authorList>
            <person name="de Groot N.N."/>
        </authorList>
    </citation>
    <scope>NUCLEOTIDE SEQUENCE [LARGE SCALE GENOMIC DNA]</scope>
    <source>
        <strain evidence="8 9">DSM 15123</strain>
    </source>
</reference>
<evidence type="ECO:0000256" key="6">
    <source>
        <dbReference type="SAM" id="Phobius"/>
    </source>
</evidence>
<evidence type="ECO:0000313" key="8">
    <source>
        <dbReference type="EMBL" id="SEN06246.1"/>
    </source>
</evidence>